<evidence type="ECO:0000259" key="14">
    <source>
        <dbReference type="PROSITE" id="PS50041"/>
    </source>
</evidence>
<comment type="similarity">
    <text evidence="2">Belongs to the true venom lectin family.</text>
</comment>
<keyword evidence="12" id="KW-0379">Hydroxylation</keyword>
<name>A0A6J1V2Y8_9SAUR</name>
<organism evidence="15 16">
    <name type="scientific">Notechis scutatus</name>
    <name type="common">mainland tiger snake</name>
    <dbReference type="NCBI Taxonomy" id="8663"/>
    <lineage>
        <taxon>Eukaryota</taxon>
        <taxon>Metazoa</taxon>
        <taxon>Chordata</taxon>
        <taxon>Craniata</taxon>
        <taxon>Vertebrata</taxon>
        <taxon>Euteleostomi</taxon>
        <taxon>Lepidosauria</taxon>
        <taxon>Squamata</taxon>
        <taxon>Bifurcata</taxon>
        <taxon>Unidentata</taxon>
        <taxon>Episquamata</taxon>
        <taxon>Toxicofera</taxon>
        <taxon>Serpentes</taxon>
        <taxon>Colubroidea</taxon>
        <taxon>Elapidae</taxon>
        <taxon>Hydrophiinae</taxon>
        <taxon>Notechis</taxon>
    </lineage>
</organism>
<dbReference type="FunFam" id="1.20.5.360:FF:000001">
    <property type="entry name" value="Pulmonary surfactant-associated protein D"/>
    <property type="match status" value="1"/>
</dbReference>
<dbReference type="PANTHER" id="PTHR24024">
    <property type="entry name" value="PULMONARY SURFACTANT-ASSOCIATED PROTEIN A"/>
    <property type="match status" value="1"/>
</dbReference>
<dbReference type="PROSITE" id="PS00615">
    <property type="entry name" value="C_TYPE_LECTIN_1"/>
    <property type="match status" value="2"/>
</dbReference>
<dbReference type="RefSeq" id="XP_026534204.1">
    <property type="nucleotide sequence ID" value="XM_026678419.1"/>
</dbReference>
<keyword evidence="15" id="KW-1185">Reference proteome</keyword>
<dbReference type="Proteomes" id="UP000504612">
    <property type="component" value="Unplaced"/>
</dbReference>
<feature type="compositionally biased region" description="Basic and acidic residues" evidence="13">
    <location>
        <begin position="378"/>
        <end position="392"/>
    </location>
</feature>
<dbReference type="GO" id="GO:0005771">
    <property type="term" value="C:multivesicular body"/>
    <property type="evidence" value="ECO:0007669"/>
    <property type="project" value="TreeGrafter"/>
</dbReference>
<dbReference type="AlphaFoldDB" id="A0A6J1V2Y8"/>
<sequence length="547" mass="57025">MGPAGPAGQKGSQGNTGPKGDTGQIGPRGIQGLQGPLGKVGPSGPKGNIGPQGEKGVKGEIGLKGALGPPGPQGKVGAPGPAGAKGSVGEKGMKGDTGVKGLQGPPGPQGPVGKPGSPGTKGDRGATGEKGIKGDSGLSEVNLLKTKVSALEGQLKSLQASFSKYQKVTEFPGGRTVGSKVFKTSGYEGNFDDLRQRCAQAGGQLATPRNAAENDAIQKIVLLYNKAAFLGITDLKTKGTFKYLNDQPLIYINWLPGEPNNSGGKENCVELFSNGKWNDKSCGEKRLLICEFYMLLCPFYTLVLAVSLVKSSDPETCRCEEKVNICSVVPGINGLPGTPGSNGLPGRDGKEGPPGPKGDSGLKGIQGPPGKAGPPGSKGDEGLKGEKGDSAGKELDVLKTQIRDLQAELKVLKETARKNQEDIQVSAFPTFTIIGTKKFASNGAEANFETAKATCSKFGGKLASPRNEEENAALAKLVSKFGRHAFLGMTDRETEGTFKHLNGDPMRYSRWAGGEPNGQEEDCIELYPDGQWNDITCNSNRLIICEF</sequence>
<protein>
    <submittedName>
        <fullName evidence="16">Pulmonary surfactant-associated protein D-like</fullName>
    </submittedName>
</protein>
<dbReference type="Gene3D" id="3.10.100.10">
    <property type="entry name" value="Mannose-Binding Protein A, subunit A"/>
    <property type="match status" value="2"/>
</dbReference>
<comment type="subcellular location">
    <subcellularLocation>
        <location evidence="1">Secreted</location>
    </subcellularLocation>
</comment>
<feature type="domain" description="C-type lectin" evidence="14">
    <location>
        <begin position="177"/>
        <end position="291"/>
    </location>
</feature>
<dbReference type="SUPFAM" id="SSF57944">
    <property type="entry name" value="Triple coiled coil domain of C-type lectins"/>
    <property type="match status" value="1"/>
</dbReference>
<keyword evidence="5" id="KW-0964">Secreted</keyword>
<keyword evidence="6" id="KW-0732">Signal</keyword>
<evidence type="ECO:0000256" key="4">
    <source>
        <dbReference type="ARBA" id="ARBA00011267"/>
    </source>
</evidence>
<dbReference type="Pfam" id="PF01391">
    <property type="entry name" value="Collagen"/>
    <property type="match status" value="2"/>
</dbReference>
<dbReference type="InterPro" id="IPR051077">
    <property type="entry name" value="Ca-dependent_lectin"/>
</dbReference>
<evidence type="ECO:0000256" key="1">
    <source>
        <dbReference type="ARBA" id="ARBA00004613"/>
    </source>
</evidence>
<keyword evidence="8" id="KW-0677">Repeat</keyword>
<dbReference type="Gene3D" id="1.20.5.360">
    <property type="entry name" value="SFTPD helical domain"/>
    <property type="match status" value="1"/>
</dbReference>
<keyword evidence="11" id="KW-1015">Disulfide bond</keyword>
<dbReference type="GeneID" id="113419160"/>
<keyword evidence="7" id="KW-0430">Lectin</keyword>
<feature type="domain" description="C-type lectin" evidence="14">
    <location>
        <begin position="447"/>
        <end position="546"/>
    </location>
</feature>
<evidence type="ECO:0000256" key="8">
    <source>
        <dbReference type="ARBA" id="ARBA00022737"/>
    </source>
</evidence>
<dbReference type="GO" id="GO:0005581">
    <property type="term" value="C:collagen trimer"/>
    <property type="evidence" value="ECO:0007669"/>
    <property type="project" value="UniProtKB-KW"/>
</dbReference>
<evidence type="ECO:0000256" key="11">
    <source>
        <dbReference type="ARBA" id="ARBA00023157"/>
    </source>
</evidence>
<evidence type="ECO:0000313" key="16">
    <source>
        <dbReference type="RefSeq" id="XP_026534204.1"/>
    </source>
</evidence>
<dbReference type="FunFam" id="3.10.100.10:FF:000045">
    <property type="entry name" value="Pulmonary surfactant-associated protein D"/>
    <property type="match status" value="1"/>
</dbReference>
<feature type="compositionally biased region" description="Basic and acidic residues" evidence="13">
    <location>
        <begin position="121"/>
        <end position="133"/>
    </location>
</feature>
<evidence type="ECO:0000256" key="2">
    <source>
        <dbReference type="ARBA" id="ARBA00006250"/>
    </source>
</evidence>
<feature type="region of interest" description="Disordered" evidence="13">
    <location>
        <begin position="336"/>
        <end position="392"/>
    </location>
</feature>
<dbReference type="SUPFAM" id="SSF56436">
    <property type="entry name" value="C-type lectin-like"/>
    <property type="match status" value="2"/>
</dbReference>
<feature type="region of interest" description="Disordered" evidence="13">
    <location>
        <begin position="1"/>
        <end position="136"/>
    </location>
</feature>
<evidence type="ECO:0000256" key="9">
    <source>
        <dbReference type="ARBA" id="ARBA00022837"/>
    </source>
</evidence>
<evidence type="ECO:0000256" key="10">
    <source>
        <dbReference type="ARBA" id="ARBA00023119"/>
    </source>
</evidence>
<evidence type="ECO:0000256" key="3">
    <source>
        <dbReference type="ARBA" id="ARBA00007899"/>
    </source>
</evidence>
<evidence type="ECO:0000313" key="15">
    <source>
        <dbReference type="Proteomes" id="UP000504612"/>
    </source>
</evidence>
<dbReference type="InterPro" id="IPR016186">
    <property type="entry name" value="C-type_lectin-like/link_sf"/>
</dbReference>
<dbReference type="InterPro" id="IPR016187">
    <property type="entry name" value="CTDL_fold"/>
</dbReference>
<feature type="compositionally biased region" description="Low complexity" evidence="13">
    <location>
        <begin position="73"/>
        <end position="87"/>
    </location>
</feature>
<dbReference type="InterPro" id="IPR008160">
    <property type="entry name" value="Collagen"/>
</dbReference>
<feature type="compositionally biased region" description="Low complexity" evidence="13">
    <location>
        <begin position="357"/>
        <end position="377"/>
    </location>
</feature>
<dbReference type="InterPro" id="IPR015097">
    <property type="entry name" value="Surfac_D-trimer"/>
</dbReference>
<dbReference type="Pfam" id="PF09006">
    <property type="entry name" value="Surfac_D-trimer"/>
    <property type="match status" value="1"/>
</dbReference>
<accession>A0A6J1V2Y8</accession>
<evidence type="ECO:0000256" key="5">
    <source>
        <dbReference type="ARBA" id="ARBA00022525"/>
    </source>
</evidence>
<dbReference type="KEGG" id="nss:113419160"/>
<evidence type="ECO:0000256" key="7">
    <source>
        <dbReference type="ARBA" id="ARBA00022734"/>
    </source>
</evidence>
<dbReference type="Pfam" id="PF00059">
    <property type="entry name" value="Lectin_C"/>
    <property type="match status" value="2"/>
</dbReference>
<keyword evidence="10" id="KW-0176">Collagen</keyword>
<dbReference type="GO" id="GO:0030246">
    <property type="term" value="F:carbohydrate binding"/>
    <property type="evidence" value="ECO:0007669"/>
    <property type="project" value="UniProtKB-KW"/>
</dbReference>
<evidence type="ECO:0000256" key="13">
    <source>
        <dbReference type="SAM" id="MobiDB-lite"/>
    </source>
</evidence>
<dbReference type="GO" id="GO:0005615">
    <property type="term" value="C:extracellular space"/>
    <property type="evidence" value="ECO:0007669"/>
    <property type="project" value="TreeGrafter"/>
</dbReference>
<dbReference type="InterPro" id="IPR018378">
    <property type="entry name" value="C-type_lectin_CS"/>
</dbReference>
<dbReference type="PANTHER" id="PTHR24024:SF15">
    <property type="entry name" value="PULMONARY SURFACTANT-ASSOCIATED PROTEIN D"/>
    <property type="match status" value="1"/>
</dbReference>
<proteinExistence type="inferred from homology"/>
<keyword evidence="9" id="KW-0106">Calcium</keyword>
<dbReference type="InterPro" id="IPR001304">
    <property type="entry name" value="C-type_lectin-like"/>
</dbReference>
<dbReference type="SMART" id="SM00034">
    <property type="entry name" value="CLECT"/>
    <property type="match status" value="2"/>
</dbReference>
<gene>
    <name evidence="16" type="primary">LOC113419160</name>
</gene>
<dbReference type="PROSITE" id="PS50041">
    <property type="entry name" value="C_TYPE_LECTIN_2"/>
    <property type="match status" value="2"/>
</dbReference>
<evidence type="ECO:0000256" key="12">
    <source>
        <dbReference type="ARBA" id="ARBA00023278"/>
    </source>
</evidence>
<evidence type="ECO:0000256" key="6">
    <source>
        <dbReference type="ARBA" id="ARBA00022729"/>
    </source>
</evidence>
<reference evidence="16" key="1">
    <citation type="submission" date="2025-08" db="UniProtKB">
        <authorList>
            <consortium name="RefSeq"/>
        </authorList>
    </citation>
    <scope>IDENTIFICATION</scope>
</reference>
<comment type="subunit">
    <text evidence="4">Oligomeric complex of 4 set of homotrimers.</text>
</comment>
<comment type="similarity">
    <text evidence="3">Belongs to the SFTPD family.</text>
</comment>